<organism evidence="2 3">
    <name type="scientific">Alkaliphilus peptidifermentans DSM 18978</name>
    <dbReference type="NCBI Taxonomy" id="1120976"/>
    <lineage>
        <taxon>Bacteria</taxon>
        <taxon>Bacillati</taxon>
        <taxon>Bacillota</taxon>
        <taxon>Clostridia</taxon>
        <taxon>Peptostreptococcales</taxon>
        <taxon>Natronincolaceae</taxon>
        <taxon>Alkaliphilus</taxon>
    </lineage>
</organism>
<dbReference type="RefSeq" id="WP_091546196.1">
    <property type="nucleotide sequence ID" value="NZ_FMUS01000028.1"/>
</dbReference>
<protein>
    <recommendedName>
        <fullName evidence="1">DUF4037 domain-containing protein</fullName>
    </recommendedName>
</protein>
<accession>A0A1G5KLP5</accession>
<dbReference type="STRING" id="1120976.SAMN03080606_03538"/>
<reference evidence="2 3" key="1">
    <citation type="submission" date="2016-10" db="EMBL/GenBank/DDBJ databases">
        <authorList>
            <person name="de Groot N.N."/>
        </authorList>
    </citation>
    <scope>NUCLEOTIDE SEQUENCE [LARGE SCALE GENOMIC DNA]</scope>
    <source>
        <strain evidence="2 3">DSM 18978</strain>
    </source>
</reference>
<dbReference type="OrthoDB" id="2034917at2"/>
<dbReference type="EMBL" id="FMUS01000028">
    <property type="protein sequence ID" value="SCZ00889.1"/>
    <property type="molecule type" value="Genomic_DNA"/>
</dbReference>
<feature type="domain" description="DUF4037" evidence="1">
    <location>
        <begin position="147"/>
        <end position="233"/>
    </location>
</feature>
<evidence type="ECO:0000313" key="2">
    <source>
        <dbReference type="EMBL" id="SCZ00889.1"/>
    </source>
</evidence>
<dbReference type="InterPro" id="IPR025117">
    <property type="entry name" value="DUF4037"/>
</dbReference>
<keyword evidence="3" id="KW-1185">Reference proteome</keyword>
<dbReference type="AlphaFoldDB" id="A0A1G5KLP5"/>
<evidence type="ECO:0000259" key="1">
    <source>
        <dbReference type="Pfam" id="PF13228"/>
    </source>
</evidence>
<sequence>MRYNVPSAKEYKGEDDMVNNTEKIMDSLLDNISTMEEVQSIGISGGKHPIPKAGEGDFDVFIFCDTIPKVDRRKSILSQFGYSLQDVKVNVFEGGHWGIGDFVVINGIETWLMYFTVNETLNDIEAILNGEYPDKLNNYYYPIGRCAMFTKISVEFDRKGFLHSIKERLSEYPDKLAEIIIQYHFDKLENTEDLDRAVIRKDVLFYHFAMDLALDSFLQALFALNRTYFPSRKRSINFIYSFEIKPERCEERLLEVVKLGSYPEGVPQSYQLWSNLVDELKRVHFKVRDEA</sequence>
<gene>
    <name evidence="2" type="ORF">SAMN03080606_03538</name>
</gene>
<evidence type="ECO:0000313" key="3">
    <source>
        <dbReference type="Proteomes" id="UP000198636"/>
    </source>
</evidence>
<proteinExistence type="predicted"/>
<name>A0A1G5KLP5_9FIRM</name>
<dbReference type="Pfam" id="PF13228">
    <property type="entry name" value="DUF4037"/>
    <property type="match status" value="1"/>
</dbReference>
<dbReference type="Proteomes" id="UP000198636">
    <property type="component" value="Unassembled WGS sequence"/>
</dbReference>